<accession>A0ABR1AI25</accession>
<evidence type="ECO:0000313" key="4">
    <source>
        <dbReference type="EMBL" id="KAK6619995.1"/>
    </source>
</evidence>
<reference evidence="4 5" key="1">
    <citation type="submission" date="2023-09" db="EMBL/GenBank/DDBJ databases">
        <title>Genomes of two closely related lineages of the louse Polyplax serrata with different host specificities.</title>
        <authorList>
            <person name="Martinu J."/>
            <person name="Tarabai H."/>
            <person name="Stefka J."/>
            <person name="Hypsa V."/>
        </authorList>
    </citation>
    <scope>NUCLEOTIDE SEQUENCE [LARGE SCALE GENOMIC DNA]</scope>
    <source>
        <strain evidence="4">98ZLc_SE</strain>
    </source>
</reference>
<dbReference type="SUPFAM" id="SSF52499">
    <property type="entry name" value="Isochorismatase-like hydrolases"/>
    <property type="match status" value="1"/>
</dbReference>
<evidence type="ECO:0000256" key="2">
    <source>
        <dbReference type="ARBA" id="ARBA00040688"/>
    </source>
</evidence>
<dbReference type="Proteomes" id="UP001359485">
    <property type="component" value="Unassembled WGS sequence"/>
</dbReference>
<gene>
    <name evidence="4" type="ORF">RUM44_006395</name>
</gene>
<evidence type="ECO:0000256" key="1">
    <source>
        <dbReference type="ARBA" id="ARBA00006336"/>
    </source>
</evidence>
<dbReference type="InterPro" id="IPR036380">
    <property type="entry name" value="Isochorismatase-like_sf"/>
</dbReference>
<dbReference type="Gene3D" id="3.40.50.850">
    <property type="entry name" value="Isochorismatase-like"/>
    <property type="match status" value="1"/>
</dbReference>
<dbReference type="EMBL" id="JAWJWF010000048">
    <property type="protein sequence ID" value="KAK6619995.1"/>
    <property type="molecule type" value="Genomic_DNA"/>
</dbReference>
<sequence length="231" mass="25881">MANKLCKFGFLPARQSVFLLCDLQEKFRPALTYFEEIVQSAAKLASEPTDLQDLEMAHLYCLRDKCVKVSEVMGIPLIVTEQNPKSLGPTVNDIKKDHAKGVFAKTKFSMCTPEVIDELKKIPDLKCAVLFGIETHACIEQTAIDLLGQDLHVHVVADACTSRSLEDRQLAFERMKQMGCFISTTENVIFKLLLDARNPKFGEIRSLVKDVTPYTGLCRLHSSGKFGQNKL</sequence>
<comment type="similarity">
    <text evidence="1">Belongs to the isochorismatase family.</text>
</comment>
<dbReference type="PANTHER" id="PTHR14119">
    <property type="entry name" value="HYDROLASE"/>
    <property type="match status" value="1"/>
</dbReference>
<feature type="domain" description="Isochorismatase-like" evidence="3">
    <location>
        <begin position="17"/>
        <end position="186"/>
    </location>
</feature>
<keyword evidence="5" id="KW-1185">Reference proteome</keyword>
<dbReference type="InterPro" id="IPR000868">
    <property type="entry name" value="Isochorismatase-like_dom"/>
</dbReference>
<protein>
    <recommendedName>
        <fullName evidence="2">Isochorismatase domain-containing protein 1</fullName>
    </recommendedName>
</protein>
<comment type="caution">
    <text evidence="4">The sequence shown here is derived from an EMBL/GenBank/DDBJ whole genome shotgun (WGS) entry which is preliminary data.</text>
</comment>
<name>A0ABR1AI25_POLSC</name>
<organism evidence="4 5">
    <name type="scientific">Polyplax serrata</name>
    <name type="common">Common mouse louse</name>
    <dbReference type="NCBI Taxonomy" id="468196"/>
    <lineage>
        <taxon>Eukaryota</taxon>
        <taxon>Metazoa</taxon>
        <taxon>Ecdysozoa</taxon>
        <taxon>Arthropoda</taxon>
        <taxon>Hexapoda</taxon>
        <taxon>Insecta</taxon>
        <taxon>Pterygota</taxon>
        <taxon>Neoptera</taxon>
        <taxon>Paraneoptera</taxon>
        <taxon>Psocodea</taxon>
        <taxon>Troctomorpha</taxon>
        <taxon>Phthiraptera</taxon>
        <taxon>Anoplura</taxon>
        <taxon>Polyplacidae</taxon>
        <taxon>Polyplax</taxon>
    </lineage>
</organism>
<dbReference type="InterPro" id="IPR050993">
    <property type="entry name" value="Isochorismatase_domain"/>
</dbReference>
<evidence type="ECO:0000313" key="5">
    <source>
        <dbReference type="Proteomes" id="UP001359485"/>
    </source>
</evidence>
<proteinExistence type="inferred from homology"/>
<evidence type="ECO:0000259" key="3">
    <source>
        <dbReference type="Pfam" id="PF00857"/>
    </source>
</evidence>
<dbReference type="Pfam" id="PF00857">
    <property type="entry name" value="Isochorismatase"/>
    <property type="match status" value="1"/>
</dbReference>
<dbReference type="PANTHER" id="PTHR14119:SF17">
    <property type="entry name" value="ISOCHORISMATASE DOMAIN-CONTAINING PROTEIN 1"/>
    <property type="match status" value="1"/>
</dbReference>